<evidence type="ECO:0000313" key="9">
    <source>
        <dbReference type="EMBL" id="RUT14191.1"/>
    </source>
</evidence>
<dbReference type="InterPro" id="IPR014349">
    <property type="entry name" value="Rieske_Fe-S_prot"/>
</dbReference>
<gene>
    <name evidence="9" type="ORF">DSM107010_06740</name>
</gene>
<feature type="chain" id="PRO_5044231085" description="Rieske domain-containing protein" evidence="7">
    <location>
        <begin position="24"/>
        <end position="144"/>
    </location>
</feature>
<feature type="domain" description="Rieske" evidence="8">
    <location>
        <begin position="46"/>
        <end position="141"/>
    </location>
</feature>
<dbReference type="RefSeq" id="WP_106165987.1">
    <property type="nucleotide sequence ID" value="NZ_JAVKZF010000005.1"/>
</dbReference>
<organism evidence="9 10">
    <name type="scientific">Chroococcidiopsis cubana SAG 39.79</name>
    <dbReference type="NCBI Taxonomy" id="388085"/>
    <lineage>
        <taxon>Bacteria</taxon>
        <taxon>Bacillati</taxon>
        <taxon>Cyanobacteriota</taxon>
        <taxon>Cyanophyceae</taxon>
        <taxon>Chroococcidiopsidales</taxon>
        <taxon>Chroococcidiopsidaceae</taxon>
        <taxon>Chroococcidiopsis</taxon>
    </lineage>
</organism>
<dbReference type="GO" id="GO:0004497">
    <property type="term" value="F:monooxygenase activity"/>
    <property type="evidence" value="ECO:0007669"/>
    <property type="project" value="UniProtKB-ARBA"/>
</dbReference>
<evidence type="ECO:0000256" key="7">
    <source>
        <dbReference type="SAM" id="SignalP"/>
    </source>
</evidence>
<dbReference type="InterPro" id="IPR036922">
    <property type="entry name" value="Rieske_2Fe-2S_sf"/>
</dbReference>
<dbReference type="Pfam" id="PF00355">
    <property type="entry name" value="Rieske"/>
    <property type="match status" value="1"/>
</dbReference>
<dbReference type="PRINTS" id="PR00162">
    <property type="entry name" value="RIESKE"/>
</dbReference>
<dbReference type="InterPro" id="IPR017941">
    <property type="entry name" value="Rieske_2Fe-2S"/>
</dbReference>
<dbReference type="GO" id="GO:0046872">
    <property type="term" value="F:metal ion binding"/>
    <property type="evidence" value="ECO:0007669"/>
    <property type="project" value="UniProtKB-KW"/>
</dbReference>
<sequence length="144" mass="15602">MMKRRSFLTWMGLGWLASTLPVAISACTSQFKRLESRLRPDGFQAIGTVADLEQFPGIIQVQVDSTAVIAIRHPSQPGVLVALNPTCPHAGCKVEWQKDNSKFVCPCHGSEFDPSGKAIRGPAARNLIGYPAKAEDQSILVKLG</sequence>
<dbReference type="SUPFAM" id="SSF50022">
    <property type="entry name" value="ISP domain"/>
    <property type="match status" value="1"/>
</dbReference>
<feature type="signal peptide" evidence="7">
    <location>
        <begin position="1"/>
        <end position="23"/>
    </location>
</feature>
<dbReference type="Proteomes" id="UP000282574">
    <property type="component" value="Unassembled WGS sequence"/>
</dbReference>
<keyword evidence="4" id="KW-0411">Iron-sulfur</keyword>
<dbReference type="GO" id="GO:0051537">
    <property type="term" value="F:2 iron, 2 sulfur cluster binding"/>
    <property type="evidence" value="ECO:0007669"/>
    <property type="project" value="UniProtKB-KW"/>
</dbReference>
<dbReference type="EMBL" id="RSCK01000003">
    <property type="protein sequence ID" value="RUT14191.1"/>
    <property type="molecule type" value="Genomic_DNA"/>
</dbReference>
<dbReference type="Gene3D" id="2.102.10.10">
    <property type="entry name" value="Rieske [2Fe-2S] iron-sulphur domain"/>
    <property type="match status" value="1"/>
</dbReference>
<reference evidence="9 10" key="1">
    <citation type="journal article" date="2019" name="Genome Biol. Evol.">
        <title>Day and night: Metabolic profiles and evolutionary relationships of six axenic non-marine cyanobacteria.</title>
        <authorList>
            <person name="Will S.E."/>
            <person name="Henke P."/>
            <person name="Boedeker C."/>
            <person name="Huang S."/>
            <person name="Brinkmann H."/>
            <person name="Rohde M."/>
            <person name="Jarek M."/>
            <person name="Friedl T."/>
            <person name="Seufert S."/>
            <person name="Schumacher M."/>
            <person name="Overmann J."/>
            <person name="Neumann-Schaal M."/>
            <person name="Petersen J."/>
        </authorList>
    </citation>
    <scope>NUCLEOTIDE SEQUENCE [LARGE SCALE GENOMIC DNA]</scope>
    <source>
        <strain evidence="9 10">SAG 39.79</strain>
    </source>
</reference>
<evidence type="ECO:0000313" key="10">
    <source>
        <dbReference type="Proteomes" id="UP000282574"/>
    </source>
</evidence>
<evidence type="ECO:0000256" key="3">
    <source>
        <dbReference type="ARBA" id="ARBA00023004"/>
    </source>
</evidence>
<protein>
    <recommendedName>
        <fullName evidence="8">Rieske domain-containing protein</fullName>
    </recommendedName>
</protein>
<dbReference type="PROSITE" id="PS51296">
    <property type="entry name" value="RIESKE"/>
    <property type="match status" value="1"/>
</dbReference>
<comment type="cofactor">
    <cofactor evidence="6">
        <name>[2Fe-2S] cluster</name>
        <dbReference type="ChEBI" id="CHEBI:190135"/>
    </cofactor>
</comment>
<keyword evidence="1" id="KW-0001">2Fe-2S</keyword>
<dbReference type="GO" id="GO:0016020">
    <property type="term" value="C:membrane"/>
    <property type="evidence" value="ECO:0007669"/>
    <property type="project" value="InterPro"/>
</dbReference>
<keyword evidence="3" id="KW-0408">Iron</keyword>
<name>A0AB37URY7_9CYAN</name>
<dbReference type="PROSITE" id="PS51257">
    <property type="entry name" value="PROKAR_LIPOPROTEIN"/>
    <property type="match status" value="1"/>
</dbReference>
<dbReference type="GO" id="GO:0016705">
    <property type="term" value="F:oxidoreductase activity, acting on paired donors, with incorporation or reduction of molecular oxygen"/>
    <property type="evidence" value="ECO:0007669"/>
    <property type="project" value="UniProtKB-ARBA"/>
</dbReference>
<keyword evidence="10" id="KW-1185">Reference proteome</keyword>
<evidence type="ECO:0000259" key="8">
    <source>
        <dbReference type="PROSITE" id="PS51296"/>
    </source>
</evidence>
<proteinExistence type="predicted"/>
<dbReference type="PANTHER" id="PTHR10134">
    <property type="entry name" value="CYTOCHROME B-C1 COMPLEX SUBUNIT RIESKE, MITOCHONDRIAL"/>
    <property type="match status" value="1"/>
</dbReference>
<evidence type="ECO:0000256" key="6">
    <source>
        <dbReference type="ARBA" id="ARBA00034078"/>
    </source>
</evidence>
<comment type="caution">
    <text evidence="9">The sequence shown here is derived from an EMBL/GenBank/DDBJ whole genome shotgun (WGS) entry which is preliminary data.</text>
</comment>
<accession>A0AB37URY7</accession>
<evidence type="ECO:0000256" key="1">
    <source>
        <dbReference type="ARBA" id="ARBA00022714"/>
    </source>
</evidence>
<evidence type="ECO:0000256" key="5">
    <source>
        <dbReference type="ARBA" id="ARBA00023157"/>
    </source>
</evidence>
<keyword evidence="5" id="KW-1015">Disulfide bond</keyword>
<keyword evidence="2" id="KW-0479">Metal-binding</keyword>
<dbReference type="InterPro" id="IPR005805">
    <property type="entry name" value="Rieske_Fe-S_prot_C"/>
</dbReference>
<evidence type="ECO:0000256" key="4">
    <source>
        <dbReference type="ARBA" id="ARBA00023014"/>
    </source>
</evidence>
<evidence type="ECO:0000256" key="2">
    <source>
        <dbReference type="ARBA" id="ARBA00022723"/>
    </source>
</evidence>
<dbReference type="AlphaFoldDB" id="A0AB37URY7"/>
<keyword evidence="7" id="KW-0732">Signal</keyword>
<dbReference type="CDD" id="cd03467">
    <property type="entry name" value="Rieske"/>
    <property type="match status" value="1"/>
</dbReference>